<dbReference type="AlphaFoldDB" id="A0A8T0GCG3"/>
<reference evidence="2" key="1">
    <citation type="submission" date="2020-06" db="EMBL/GenBank/DDBJ databases">
        <title>WGS assembly of Ceratodon purpureus strain R40.</title>
        <authorList>
            <person name="Carey S.B."/>
            <person name="Jenkins J."/>
            <person name="Shu S."/>
            <person name="Lovell J.T."/>
            <person name="Sreedasyam A."/>
            <person name="Maumus F."/>
            <person name="Tiley G.P."/>
            <person name="Fernandez-Pozo N."/>
            <person name="Barry K."/>
            <person name="Chen C."/>
            <person name="Wang M."/>
            <person name="Lipzen A."/>
            <person name="Daum C."/>
            <person name="Saski C.A."/>
            <person name="Payton A.C."/>
            <person name="Mcbreen J.C."/>
            <person name="Conrad R.E."/>
            <person name="Kollar L.M."/>
            <person name="Olsson S."/>
            <person name="Huttunen S."/>
            <person name="Landis J.B."/>
            <person name="Wickett N.J."/>
            <person name="Johnson M.G."/>
            <person name="Rensing S.A."/>
            <person name="Grimwood J."/>
            <person name="Schmutz J."/>
            <person name="Mcdaniel S.F."/>
        </authorList>
    </citation>
    <scope>NUCLEOTIDE SEQUENCE</scope>
    <source>
        <strain evidence="2">R40</strain>
    </source>
</reference>
<dbReference type="PANTHER" id="PTHR31579">
    <property type="entry name" value="OS03G0796600 PROTEIN"/>
    <property type="match status" value="1"/>
</dbReference>
<accession>A0A8T0GCG3</accession>
<dbReference type="InterPro" id="IPR006502">
    <property type="entry name" value="PDDEXK-like"/>
</dbReference>
<feature type="region of interest" description="Disordered" evidence="1">
    <location>
        <begin position="76"/>
        <end position="95"/>
    </location>
</feature>
<name>A0A8T0GCG3_CERPU</name>
<evidence type="ECO:0000313" key="3">
    <source>
        <dbReference type="Proteomes" id="UP000822688"/>
    </source>
</evidence>
<dbReference type="EMBL" id="CM026433">
    <property type="protein sequence ID" value="KAG0555528.1"/>
    <property type="molecule type" value="Genomic_DNA"/>
</dbReference>
<comment type="caution">
    <text evidence="2">The sequence shown here is derived from an EMBL/GenBank/DDBJ whole genome shotgun (WGS) entry which is preliminary data.</text>
</comment>
<sequence>MPGLRYPAGMNSWAKYGGDHRESLVSGREVGGISRGLEVGRGREVVAPNQCTRGRRGAPQWLQQCREDLRDNFLGTSRHWDGGSGDGPDSGSCNSDNDLQAMVHDFIENDCVDDMDAGDGDGGSPGLSSLSDSLQGLMSKPYSAEERELLTDVQRLLLTANENTDLICDNDGTDCKGTCIKRFVVKHLKIASYNASVCKSTWVNSGSVPGGEYEYIDVSLEAGEHLTDRLIVDISFQAQFEIARPTAQYATALKSLPTVFVGTTSKLEHVLRLMSEAAKASLEQSDMHLPPWRTLDYMRSKWLSKFDRLINSPNSLQWRASTAGRQCGDELRRTRLSLIVETKANSNGLFNLPRGRSSRANLLLQSAA</sequence>
<dbReference type="Proteomes" id="UP000822688">
    <property type="component" value="Chromosome 12"/>
</dbReference>
<dbReference type="NCBIfam" id="TIGR01615">
    <property type="entry name" value="A_thal_3542"/>
    <property type="match status" value="1"/>
</dbReference>
<evidence type="ECO:0000256" key="1">
    <source>
        <dbReference type="SAM" id="MobiDB-lite"/>
    </source>
</evidence>
<protein>
    <submittedName>
        <fullName evidence="2">Uncharacterized protein</fullName>
    </submittedName>
</protein>
<organism evidence="2 3">
    <name type="scientific">Ceratodon purpureus</name>
    <name type="common">Fire moss</name>
    <name type="synonym">Dicranum purpureum</name>
    <dbReference type="NCBI Taxonomy" id="3225"/>
    <lineage>
        <taxon>Eukaryota</taxon>
        <taxon>Viridiplantae</taxon>
        <taxon>Streptophyta</taxon>
        <taxon>Embryophyta</taxon>
        <taxon>Bryophyta</taxon>
        <taxon>Bryophytina</taxon>
        <taxon>Bryopsida</taxon>
        <taxon>Dicranidae</taxon>
        <taxon>Pseudoditrichales</taxon>
        <taxon>Ditrichaceae</taxon>
        <taxon>Ceratodon</taxon>
    </lineage>
</organism>
<proteinExistence type="predicted"/>
<dbReference type="Pfam" id="PF04720">
    <property type="entry name" value="PDDEXK_6"/>
    <property type="match status" value="1"/>
</dbReference>
<gene>
    <name evidence="2" type="ORF">KC19_12G175600</name>
</gene>
<evidence type="ECO:0000313" key="2">
    <source>
        <dbReference type="EMBL" id="KAG0555528.1"/>
    </source>
</evidence>
<dbReference type="PANTHER" id="PTHR31579:SF39">
    <property type="entry name" value="OS01G0973600 PROTEIN"/>
    <property type="match status" value="1"/>
</dbReference>
<keyword evidence="3" id="KW-1185">Reference proteome</keyword>